<feature type="chain" id="PRO_5035442730" evidence="3">
    <location>
        <begin position="23"/>
        <end position="400"/>
    </location>
</feature>
<evidence type="ECO:0000313" key="6">
    <source>
        <dbReference type="Proteomes" id="UP000838412"/>
    </source>
</evidence>
<dbReference type="GO" id="GO:0016020">
    <property type="term" value="C:membrane"/>
    <property type="evidence" value="ECO:0007669"/>
    <property type="project" value="InterPro"/>
</dbReference>
<keyword evidence="3" id="KW-0732">Signal</keyword>
<sequence length="400" mass="42996">MMSIMRLVSSFLLIISLTAVTSTSIDLDAADQYGCSFDVGVCGWTIEGPVYNGPGGCDHGWPNDAFNGTTALGAYMCFFLEHLPTMGRARLTSPTVNTTHHVVMSFAVGTVRPPTGTYLNVFLMTEDGTERLLWSTSHLLSPWQRVQIGVLQSGPYQIVIEGIPDPPFFPNFGIDGFTINATDLPATTSKAIQTHESSTELVTILPTSSQDDTTFPTTSTKQRATIPTTIRRQTTIFPTTSTQDNTTFPMTSIRDTSTVPTTSSKGETTELPTTKATGKSLQTTHRKDTTSDISLYPTSKAASFPRSTLPKGTTQPSAHSKTLSTRSGLELIPTKAAQRGNNDEVGASPVPIALGTTGGVVVVVIAAFGLWRKYARKAVVSPEKTPEDHDQLCQTELSPI</sequence>
<dbReference type="SUPFAM" id="SSF49899">
    <property type="entry name" value="Concanavalin A-like lectins/glucanases"/>
    <property type="match status" value="1"/>
</dbReference>
<reference evidence="5" key="1">
    <citation type="submission" date="2022-01" db="EMBL/GenBank/DDBJ databases">
        <authorList>
            <person name="Braso-Vives M."/>
        </authorList>
    </citation>
    <scope>NUCLEOTIDE SEQUENCE</scope>
</reference>
<feature type="compositionally biased region" description="Polar residues" evidence="1">
    <location>
        <begin position="310"/>
        <end position="327"/>
    </location>
</feature>
<dbReference type="EMBL" id="OV696687">
    <property type="protein sequence ID" value="CAH1253947.1"/>
    <property type="molecule type" value="Genomic_DNA"/>
</dbReference>
<feature type="signal peptide" evidence="3">
    <location>
        <begin position="1"/>
        <end position="22"/>
    </location>
</feature>
<evidence type="ECO:0000256" key="3">
    <source>
        <dbReference type="SAM" id="SignalP"/>
    </source>
</evidence>
<proteinExistence type="predicted"/>
<evidence type="ECO:0000259" key="4">
    <source>
        <dbReference type="PROSITE" id="PS50060"/>
    </source>
</evidence>
<feature type="transmembrane region" description="Helical" evidence="2">
    <location>
        <begin position="352"/>
        <end position="371"/>
    </location>
</feature>
<evidence type="ECO:0000256" key="1">
    <source>
        <dbReference type="SAM" id="MobiDB-lite"/>
    </source>
</evidence>
<feature type="compositionally biased region" description="Polar residues" evidence="1">
    <location>
        <begin position="241"/>
        <end position="283"/>
    </location>
</feature>
<accession>A0A8J9ZIA2</accession>
<gene>
    <name evidence="5" type="primary">Hypp1283</name>
    <name evidence="5" type="ORF">BLAG_LOCUS13539</name>
</gene>
<feature type="region of interest" description="Disordered" evidence="1">
    <location>
        <begin position="239"/>
        <end position="345"/>
    </location>
</feature>
<evidence type="ECO:0000313" key="5">
    <source>
        <dbReference type="EMBL" id="CAH1253947.1"/>
    </source>
</evidence>
<dbReference type="InterPro" id="IPR000998">
    <property type="entry name" value="MAM_dom"/>
</dbReference>
<name>A0A8J9ZIA2_BRALA</name>
<keyword evidence="2" id="KW-0472">Membrane</keyword>
<dbReference type="OrthoDB" id="10028814at2759"/>
<organism evidence="5 6">
    <name type="scientific">Branchiostoma lanceolatum</name>
    <name type="common">Common lancelet</name>
    <name type="synonym">Amphioxus lanceolatum</name>
    <dbReference type="NCBI Taxonomy" id="7740"/>
    <lineage>
        <taxon>Eukaryota</taxon>
        <taxon>Metazoa</taxon>
        <taxon>Chordata</taxon>
        <taxon>Cephalochordata</taxon>
        <taxon>Leptocardii</taxon>
        <taxon>Amphioxiformes</taxon>
        <taxon>Branchiostomatidae</taxon>
        <taxon>Branchiostoma</taxon>
    </lineage>
</organism>
<keyword evidence="6" id="KW-1185">Reference proteome</keyword>
<dbReference type="Gene3D" id="2.60.120.200">
    <property type="match status" value="1"/>
</dbReference>
<evidence type="ECO:0000256" key="2">
    <source>
        <dbReference type="SAM" id="Phobius"/>
    </source>
</evidence>
<protein>
    <submittedName>
        <fullName evidence="5">Hypp1283 protein</fullName>
    </submittedName>
</protein>
<dbReference type="Pfam" id="PF00629">
    <property type="entry name" value="MAM"/>
    <property type="match status" value="1"/>
</dbReference>
<feature type="compositionally biased region" description="Polar residues" evidence="1">
    <location>
        <begin position="291"/>
        <end position="301"/>
    </location>
</feature>
<keyword evidence="2" id="KW-0812">Transmembrane</keyword>
<dbReference type="Proteomes" id="UP000838412">
    <property type="component" value="Chromosome 2"/>
</dbReference>
<feature type="domain" description="MAM" evidence="4">
    <location>
        <begin position="33"/>
        <end position="186"/>
    </location>
</feature>
<dbReference type="AlphaFoldDB" id="A0A8J9ZIA2"/>
<dbReference type="InterPro" id="IPR013320">
    <property type="entry name" value="ConA-like_dom_sf"/>
</dbReference>
<keyword evidence="2" id="KW-1133">Transmembrane helix</keyword>
<dbReference type="PROSITE" id="PS50060">
    <property type="entry name" value="MAM_2"/>
    <property type="match status" value="1"/>
</dbReference>